<evidence type="ECO:0000256" key="3">
    <source>
        <dbReference type="ARBA" id="ARBA00022692"/>
    </source>
</evidence>
<dbReference type="EMBL" id="SLUN01000017">
    <property type="protein sequence ID" value="TCL65310.1"/>
    <property type="molecule type" value="Genomic_DNA"/>
</dbReference>
<dbReference type="GO" id="GO:0005886">
    <property type="term" value="C:plasma membrane"/>
    <property type="evidence" value="ECO:0007669"/>
    <property type="project" value="UniProtKB-SubCell"/>
</dbReference>
<comment type="subcellular location">
    <subcellularLocation>
        <location evidence="1">Cell membrane</location>
        <topology evidence="1">Multi-pass membrane protein</topology>
    </subcellularLocation>
</comment>
<evidence type="ECO:0000256" key="4">
    <source>
        <dbReference type="ARBA" id="ARBA00022989"/>
    </source>
</evidence>
<dbReference type="OrthoDB" id="9784202at2"/>
<feature type="transmembrane region" description="Helical" evidence="6">
    <location>
        <begin position="67"/>
        <end position="84"/>
    </location>
</feature>
<keyword evidence="3 6" id="KW-0812">Transmembrane</keyword>
<dbReference type="GO" id="GO:0015171">
    <property type="term" value="F:amino acid transmembrane transporter activity"/>
    <property type="evidence" value="ECO:0007669"/>
    <property type="project" value="TreeGrafter"/>
</dbReference>
<organism evidence="7 8">
    <name type="scientific">Hydrogenispora ethanolica</name>
    <dbReference type="NCBI Taxonomy" id="1082276"/>
    <lineage>
        <taxon>Bacteria</taxon>
        <taxon>Bacillati</taxon>
        <taxon>Bacillota</taxon>
        <taxon>Hydrogenispora</taxon>
    </lineage>
</organism>
<keyword evidence="4 6" id="KW-1133">Transmembrane helix</keyword>
<evidence type="ECO:0000256" key="2">
    <source>
        <dbReference type="ARBA" id="ARBA00022475"/>
    </source>
</evidence>
<keyword evidence="5 6" id="KW-0472">Membrane</keyword>
<feature type="transmembrane region" description="Helical" evidence="6">
    <location>
        <begin position="125"/>
        <end position="146"/>
    </location>
</feature>
<keyword evidence="8" id="KW-1185">Reference proteome</keyword>
<dbReference type="InterPro" id="IPR001123">
    <property type="entry name" value="LeuE-type"/>
</dbReference>
<dbReference type="PANTHER" id="PTHR30086:SF20">
    <property type="entry name" value="ARGININE EXPORTER PROTEIN ARGO-RELATED"/>
    <property type="match status" value="1"/>
</dbReference>
<dbReference type="Pfam" id="PF01810">
    <property type="entry name" value="LysE"/>
    <property type="match status" value="1"/>
</dbReference>
<accession>A0A4R1RHU6</accession>
<evidence type="ECO:0000256" key="1">
    <source>
        <dbReference type="ARBA" id="ARBA00004651"/>
    </source>
</evidence>
<evidence type="ECO:0000313" key="8">
    <source>
        <dbReference type="Proteomes" id="UP000295008"/>
    </source>
</evidence>
<feature type="transmembrane region" description="Helical" evidence="6">
    <location>
        <begin position="37"/>
        <end position="61"/>
    </location>
</feature>
<feature type="transmembrane region" description="Helical" evidence="6">
    <location>
        <begin position="6"/>
        <end position="25"/>
    </location>
</feature>
<dbReference type="RefSeq" id="WP_132014986.1">
    <property type="nucleotide sequence ID" value="NZ_SLUN01000017.1"/>
</dbReference>
<evidence type="ECO:0000256" key="5">
    <source>
        <dbReference type="ARBA" id="ARBA00023136"/>
    </source>
</evidence>
<protein>
    <submittedName>
        <fullName evidence="7">LysE type translocator</fullName>
    </submittedName>
</protein>
<dbReference type="AlphaFoldDB" id="A0A4R1RHU6"/>
<evidence type="ECO:0000313" key="7">
    <source>
        <dbReference type="EMBL" id="TCL65310.1"/>
    </source>
</evidence>
<dbReference type="PANTHER" id="PTHR30086">
    <property type="entry name" value="ARGININE EXPORTER PROTEIN ARGO"/>
    <property type="match status" value="1"/>
</dbReference>
<keyword evidence="2" id="KW-1003">Cell membrane</keyword>
<reference evidence="7 8" key="1">
    <citation type="submission" date="2019-03" db="EMBL/GenBank/DDBJ databases">
        <title>Genomic Encyclopedia of Type Strains, Phase IV (KMG-IV): sequencing the most valuable type-strain genomes for metagenomic binning, comparative biology and taxonomic classification.</title>
        <authorList>
            <person name="Goeker M."/>
        </authorList>
    </citation>
    <scope>NUCLEOTIDE SEQUENCE [LARGE SCALE GENOMIC DNA]</scope>
    <source>
        <strain evidence="7 8">LX-B</strain>
    </source>
</reference>
<evidence type="ECO:0000256" key="6">
    <source>
        <dbReference type="SAM" id="Phobius"/>
    </source>
</evidence>
<name>A0A4R1RHU6_HYDET</name>
<comment type="caution">
    <text evidence="7">The sequence shown here is derived from an EMBL/GenBank/DDBJ whole genome shotgun (WGS) entry which is preliminary data.</text>
</comment>
<sequence>MYLEVSIVGLLAGIAPGPDFVVVMKNSLGYGRSAGRATALGIASALVIHVSYTILGFAFILQHYPTLFHLIQLAGAGYLVWLGWHALRSRPAREGAAGSEAAAGEPGTKNSLDGFREFYNRSKHWFDRTLGAVLMYFAARIIWSVVKG</sequence>
<gene>
    <name evidence="7" type="ORF">EDC14_101758</name>
</gene>
<dbReference type="Proteomes" id="UP000295008">
    <property type="component" value="Unassembled WGS sequence"/>
</dbReference>
<proteinExistence type="predicted"/>